<comment type="caution">
    <text evidence="9">The sequence shown here is derived from an EMBL/GenBank/DDBJ whole genome shotgun (WGS) entry which is preliminary data.</text>
</comment>
<dbReference type="SMART" id="SM00297">
    <property type="entry name" value="BROMO"/>
    <property type="match status" value="1"/>
</dbReference>
<protein>
    <recommendedName>
        <fullName evidence="8">Bromo domain-containing protein</fullName>
    </recommendedName>
</protein>
<dbReference type="GO" id="GO:0000124">
    <property type="term" value="C:SAGA complex"/>
    <property type="evidence" value="ECO:0007669"/>
    <property type="project" value="InterPro"/>
</dbReference>
<keyword evidence="5" id="KW-0539">Nucleus</keyword>
<dbReference type="InterPro" id="IPR006565">
    <property type="entry name" value="BTP"/>
</dbReference>
<evidence type="ECO:0000313" key="10">
    <source>
        <dbReference type="Proteomes" id="UP000736335"/>
    </source>
</evidence>
<dbReference type="InterPro" id="IPR036427">
    <property type="entry name" value="Bromodomain-like_sf"/>
</dbReference>
<name>A0A9P6HC33_9AGAM</name>
<feature type="region of interest" description="Disordered" evidence="7">
    <location>
        <begin position="257"/>
        <end position="318"/>
    </location>
</feature>
<dbReference type="PANTHER" id="PTHR47343">
    <property type="entry name" value="TRANSCRIPTIONAL ACTIVATOR SPT7"/>
    <property type="match status" value="1"/>
</dbReference>
<feature type="domain" description="Bromo" evidence="8">
    <location>
        <begin position="79"/>
        <end position="142"/>
    </location>
</feature>
<evidence type="ECO:0000256" key="3">
    <source>
        <dbReference type="ARBA" id="ARBA00023117"/>
    </source>
</evidence>
<reference evidence="9" key="1">
    <citation type="journal article" date="2020" name="Nat. Commun.">
        <title>Large-scale genome sequencing of mycorrhizal fungi provides insights into the early evolution of symbiotic traits.</title>
        <authorList>
            <person name="Miyauchi S."/>
            <person name="Kiss E."/>
            <person name="Kuo A."/>
            <person name="Drula E."/>
            <person name="Kohler A."/>
            <person name="Sanchez-Garcia M."/>
            <person name="Morin E."/>
            <person name="Andreopoulos B."/>
            <person name="Barry K.W."/>
            <person name="Bonito G."/>
            <person name="Buee M."/>
            <person name="Carver A."/>
            <person name="Chen C."/>
            <person name="Cichocki N."/>
            <person name="Clum A."/>
            <person name="Culley D."/>
            <person name="Crous P.W."/>
            <person name="Fauchery L."/>
            <person name="Girlanda M."/>
            <person name="Hayes R.D."/>
            <person name="Keri Z."/>
            <person name="LaButti K."/>
            <person name="Lipzen A."/>
            <person name="Lombard V."/>
            <person name="Magnuson J."/>
            <person name="Maillard F."/>
            <person name="Murat C."/>
            <person name="Nolan M."/>
            <person name="Ohm R.A."/>
            <person name="Pangilinan J."/>
            <person name="Pereira M.F."/>
            <person name="Perotto S."/>
            <person name="Peter M."/>
            <person name="Pfister S."/>
            <person name="Riley R."/>
            <person name="Sitrit Y."/>
            <person name="Stielow J.B."/>
            <person name="Szollosi G."/>
            <person name="Zifcakova L."/>
            <person name="Stursova M."/>
            <person name="Spatafora J.W."/>
            <person name="Tedersoo L."/>
            <person name="Vaario L.M."/>
            <person name="Yamada A."/>
            <person name="Yan M."/>
            <person name="Wang P."/>
            <person name="Xu J."/>
            <person name="Bruns T."/>
            <person name="Baldrian P."/>
            <person name="Vilgalys R."/>
            <person name="Dunand C."/>
            <person name="Henrissat B."/>
            <person name="Grigoriev I.V."/>
            <person name="Hibbett D."/>
            <person name="Nagy L.G."/>
            <person name="Martin F.M."/>
        </authorList>
    </citation>
    <scope>NUCLEOTIDE SEQUENCE</scope>
    <source>
        <strain evidence="9">UH-Tt-Lm1</strain>
    </source>
</reference>
<dbReference type="AlphaFoldDB" id="A0A9P6HC33"/>
<dbReference type="InterPro" id="IPR018359">
    <property type="entry name" value="Bromodomain_CS"/>
</dbReference>
<dbReference type="GO" id="GO:0046982">
    <property type="term" value="F:protein heterodimerization activity"/>
    <property type="evidence" value="ECO:0007669"/>
    <property type="project" value="InterPro"/>
</dbReference>
<dbReference type="PRINTS" id="PR00503">
    <property type="entry name" value="BROMODOMAIN"/>
</dbReference>
<feature type="compositionally biased region" description="Polar residues" evidence="7">
    <location>
        <begin position="846"/>
        <end position="859"/>
    </location>
</feature>
<sequence>MNVRAFHPVSPPFFDFIAYQNLLRTLTEGQVKASLADTDLKLLLSTVKDGRLQSQDAKLSDAFYESLEGLLNDLRTVTLDNHDAEAFLKPVSKSDVPDYYEVISTPMDFQTMLKRVKTRTYKSKREFEDDLDLIWSNCMTYNALPDHPLRQCAKRLRVKAERLLKNITDRKDRSNPPIPSDLPGRTPSTILIKPNGINGHSRSQSGTPVPSLFPPKSTIRIPPSTLSKKKKSKDISFPESPAIIRTAEGMRLFKAADEELDDEESNVENRLREFTLEDPDEFVDLESEEETALTGDKRKTNGTSAERPRKRSRRSSSSAGKQRVDLWWEVMQCDQFVGSGYPALRYSSSNPDGPPPFATAAQAHVQTLQTSNPRRKRRKKVPKEDSHAANKTLLGLINKNITTVRHLRVTHSKFSSLKESKEAANDEGGLALPGTSAAFEPLSNINPWSRRLDEDRDFSPREAENCLHWVGEKVLEHAGFQGTSKIALDVLTGVASEYLSNVGRTIQFLSEKYGKKMSPEEVILHTLFESGITRVGDLERYIQDDVVRYGGRLSELGKKLDNAYQEITNEGGFLDDDALFGDEIEGDENPFVMGGFADMVGEDFLGLRGIASELGISSLSVPKKLLRPKGGRMGAGSSLPKPTEPPPPFPPPPLFVPLEFTRMEDEIIGLLRPFYKSRFEALAQAQATPSKPQPPIGIENPPTTQATTGIPGQLLQSSFSFPTLPHPTVQQPSQSQLLAVLVLQDDVPTPAQTKMGPLGQIAGGKSTNAAAKKKQKKEKDPTSSGTGGGGGGVPGVVSGLVGGGMNGVINMNVGTGGGIQQMTVAGSQPGSIGGTIGVMQASTMTQTGAPGQTSTTGEAQTVPMKKRGGPGRGKKGKMDLASRVVVATAS</sequence>
<dbReference type="GO" id="GO:0005634">
    <property type="term" value="C:nucleus"/>
    <property type="evidence" value="ECO:0007669"/>
    <property type="project" value="UniProtKB-SubCell"/>
</dbReference>
<feature type="region of interest" description="Disordered" evidence="7">
    <location>
        <begin position="627"/>
        <end position="650"/>
    </location>
</feature>
<dbReference type="GO" id="GO:0006357">
    <property type="term" value="P:regulation of transcription by RNA polymerase II"/>
    <property type="evidence" value="ECO:0007669"/>
    <property type="project" value="TreeGrafter"/>
</dbReference>
<feature type="compositionally biased region" description="Acidic residues" evidence="7">
    <location>
        <begin position="276"/>
        <end position="291"/>
    </location>
</feature>
<dbReference type="InterPro" id="IPR001487">
    <property type="entry name" value="Bromodomain"/>
</dbReference>
<gene>
    <name evidence="9" type="ORF">BJ322DRAFT_1007972</name>
</gene>
<dbReference type="SUPFAM" id="SSF47370">
    <property type="entry name" value="Bromodomain"/>
    <property type="match status" value="1"/>
</dbReference>
<dbReference type="GO" id="GO:0006325">
    <property type="term" value="P:chromatin organization"/>
    <property type="evidence" value="ECO:0007669"/>
    <property type="project" value="UniProtKB-ARBA"/>
</dbReference>
<evidence type="ECO:0000256" key="7">
    <source>
        <dbReference type="SAM" id="MobiDB-lite"/>
    </source>
</evidence>
<reference evidence="9" key="2">
    <citation type="submission" date="2020-11" db="EMBL/GenBank/DDBJ databases">
        <authorList>
            <consortium name="DOE Joint Genome Institute"/>
            <person name="Kuo A."/>
            <person name="Miyauchi S."/>
            <person name="Kiss E."/>
            <person name="Drula E."/>
            <person name="Kohler A."/>
            <person name="Sanchez-Garcia M."/>
            <person name="Andreopoulos B."/>
            <person name="Barry K.W."/>
            <person name="Bonito G."/>
            <person name="Buee M."/>
            <person name="Carver A."/>
            <person name="Chen C."/>
            <person name="Cichocki N."/>
            <person name="Clum A."/>
            <person name="Culley D."/>
            <person name="Crous P.W."/>
            <person name="Fauchery L."/>
            <person name="Girlanda M."/>
            <person name="Hayes R."/>
            <person name="Keri Z."/>
            <person name="Labutti K."/>
            <person name="Lipzen A."/>
            <person name="Lombard V."/>
            <person name="Magnuson J."/>
            <person name="Maillard F."/>
            <person name="Morin E."/>
            <person name="Murat C."/>
            <person name="Nolan M."/>
            <person name="Ohm R."/>
            <person name="Pangilinan J."/>
            <person name="Pereira M."/>
            <person name="Perotto S."/>
            <person name="Peter M."/>
            <person name="Riley R."/>
            <person name="Sitrit Y."/>
            <person name="Stielow B."/>
            <person name="Szollosi G."/>
            <person name="Zifcakova L."/>
            <person name="Stursova M."/>
            <person name="Spatafora J.W."/>
            <person name="Tedersoo L."/>
            <person name="Vaario L.-M."/>
            <person name="Yamada A."/>
            <person name="Yan M."/>
            <person name="Wang P."/>
            <person name="Xu J."/>
            <person name="Bruns T."/>
            <person name="Baldrian P."/>
            <person name="Vilgalys R."/>
            <person name="Henrissat B."/>
            <person name="Grigoriev I.V."/>
            <person name="Hibbett D."/>
            <person name="Nagy L.G."/>
            <person name="Martin F.M."/>
        </authorList>
    </citation>
    <scope>NUCLEOTIDE SEQUENCE</scope>
    <source>
        <strain evidence="9">UH-Tt-Lm1</strain>
    </source>
</reference>
<dbReference type="GO" id="GO:0046695">
    <property type="term" value="C:SLIK (SAGA-like) complex"/>
    <property type="evidence" value="ECO:0007669"/>
    <property type="project" value="InterPro"/>
</dbReference>
<evidence type="ECO:0000256" key="2">
    <source>
        <dbReference type="ARBA" id="ARBA00023015"/>
    </source>
</evidence>
<evidence type="ECO:0000256" key="1">
    <source>
        <dbReference type="ARBA" id="ARBA00004123"/>
    </source>
</evidence>
<feature type="region of interest" description="Disordered" evidence="7">
    <location>
        <begin position="366"/>
        <end position="389"/>
    </location>
</feature>
<evidence type="ECO:0000256" key="5">
    <source>
        <dbReference type="ARBA" id="ARBA00023242"/>
    </source>
</evidence>
<evidence type="ECO:0000259" key="8">
    <source>
        <dbReference type="PROSITE" id="PS50014"/>
    </source>
</evidence>
<feature type="region of interest" description="Disordered" evidence="7">
    <location>
        <begin position="167"/>
        <end position="240"/>
    </location>
</feature>
<accession>A0A9P6HC33</accession>
<dbReference type="InterPro" id="IPR009072">
    <property type="entry name" value="Histone-fold"/>
</dbReference>
<feature type="region of interest" description="Disordered" evidence="7">
    <location>
        <begin position="846"/>
        <end position="890"/>
    </location>
</feature>
<dbReference type="InterPro" id="IPR037782">
    <property type="entry name" value="Spt7"/>
</dbReference>
<evidence type="ECO:0000313" key="9">
    <source>
        <dbReference type="EMBL" id="KAF9783848.1"/>
    </source>
</evidence>
<dbReference type="Proteomes" id="UP000736335">
    <property type="component" value="Unassembled WGS sequence"/>
</dbReference>
<dbReference type="Gene3D" id="1.10.20.10">
    <property type="entry name" value="Histone, subunit A"/>
    <property type="match status" value="1"/>
</dbReference>
<evidence type="ECO:0000256" key="4">
    <source>
        <dbReference type="ARBA" id="ARBA00023163"/>
    </source>
</evidence>
<keyword evidence="10" id="KW-1185">Reference proteome</keyword>
<dbReference type="Pfam" id="PF00439">
    <property type="entry name" value="Bromodomain"/>
    <property type="match status" value="1"/>
</dbReference>
<feature type="compositionally biased region" description="Polar residues" evidence="7">
    <location>
        <begin position="198"/>
        <end position="208"/>
    </location>
</feature>
<proteinExistence type="predicted"/>
<dbReference type="Gene3D" id="1.20.920.10">
    <property type="entry name" value="Bromodomain-like"/>
    <property type="match status" value="1"/>
</dbReference>
<keyword evidence="3 6" id="KW-0103">Bromodomain</keyword>
<comment type="subcellular location">
    <subcellularLocation>
        <location evidence="1">Nucleus</location>
    </subcellularLocation>
</comment>
<keyword evidence="4" id="KW-0804">Transcription</keyword>
<dbReference type="GO" id="GO:0005198">
    <property type="term" value="F:structural molecule activity"/>
    <property type="evidence" value="ECO:0007669"/>
    <property type="project" value="TreeGrafter"/>
</dbReference>
<organism evidence="9 10">
    <name type="scientific">Thelephora terrestris</name>
    <dbReference type="NCBI Taxonomy" id="56493"/>
    <lineage>
        <taxon>Eukaryota</taxon>
        <taxon>Fungi</taxon>
        <taxon>Dikarya</taxon>
        <taxon>Basidiomycota</taxon>
        <taxon>Agaricomycotina</taxon>
        <taxon>Agaricomycetes</taxon>
        <taxon>Thelephorales</taxon>
        <taxon>Thelephoraceae</taxon>
        <taxon>Thelephora</taxon>
    </lineage>
</organism>
<dbReference type="PROSITE" id="PS50014">
    <property type="entry name" value="BROMODOMAIN_2"/>
    <property type="match status" value="1"/>
</dbReference>
<evidence type="ECO:0000256" key="6">
    <source>
        <dbReference type="PROSITE-ProRule" id="PRU00035"/>
    </source>
</evidence>
<dbReference type="EMBL" id="WIUZ02000009">
    <property type="protein sequence ID" value="KAF9783848.1"/>
    <property type="molecule type" value="Genomic_DNA"/>
</dbReference>
<feature type="region of interest" description="Disordered" evidence="7">
    <location>
        <begin position="751"/>
        <end position="793"/>
    </location>
</feature>
<dbReference type="OrthoDB" id="21449at2759"/>
<feature type="compositionally biased region" description="Basic residues" evidence="7">
    <location>
        <begin position="864"/>
        <end position="875"/>
    </location>
</feature>
<dbReference type="Pfam" id="PF07524">
    <property type="entry name" value="Bromo_TP"/>
    <property type="match status" value="1"/>
</dbReference>
<keyword evidence="2" id="KW-0805">Transcription regulation</keyword>
<dbReference type="CDD" id="cd22927">
    <property type="entry name" value="HFD_SPT7"/>
    <property type="match status" value="1"/>
</dbReference>
<dbReference type="PROSITE" id="PS00633">
    <property type="entry name" value="BROMODOMAIN_1"/>
    <property type="match status" value="1"/>
</dbReference>
<dbReference type="PANTHER" id="PTHR47343:SF1">
    <property type="entry name" value="TRANSCRIPTIONAL ACTIVATOR SPT7"/>
    <property type="match status" value="1"/>
</dbReference>